<dbReference type="AlphaFoldDB" id="A0A438DGS3"/>
<dbReference type="GO" id="GO:0008270">
    <property type="term" value="F:zinc ion binding"/>
    <property type="evidence" value="ECO:0007669"/>
    <property type="project" value="UniProtKB-KW"/>
</dbReference>
<dbReference type="SUPFAM" id="SSF57667">
    <property type="entry name" value="beta-beta-alpha zinc fingers"/>
    <property type="match status" value="1"/>
</dbReference>
<comment type="caution">
    <text evidence="9">The sequence shown here is derived from an EMBL/GenBank/DDBJ whole genome shotgun (WGS) entry which is preliminary data.</text>
</comment>
<proteinExistence type="predicted"/>
<organism evidence="9 10">
    <name type="scientific">Vitis vinifera</name>
    <name type="common">Grape</name>
    <dbReference type="NCBI Taxonomy" id="29760"/>
    <lineage>
        <taxon>Eukaryota</taxon>
        <taxon>Viridiplantae</taxon>
        <taxon>Streptophyta</taxon>
        <taxon>Embryophyta</taxon>
        <taxon>Tracheophyta</taxon>
        <taxon>Spermatophyta</taxon>
        <taxon>Magnoliopsida</taxon>
        <taxon>eudicotyledons</taxon>
        <taxon>Gunneridae</taxon>
        <taxon>Pentapetalae</taxon>
        <taxon>rosids</taxon>
        <taxon>Vitales</taxon>
        <taxon>Vitaceae</taxon>
        <taxon>Viteae</taxon>
        <taxon>Vitis</taxon>
    </lineage>
</organism>
<feature type="domain" description="C2H2-type" evidence="8">
    <location>
        <begin position="95"/>
        <end position="122"/>
    </location>
</feature>
<name>A0A438DGS3_VITVI</name>
<keyword evidence="2" id="KW-0479">Metal-binding</keyword>
<evidence type="ECO:0000256" key="5">
    <source>
        <dbReference type="ARBA" id="ARBA00023242"/>
    </source>
</evidence>
<accession>A0A438DGS3</accession>
<dbReference type="FunFam" id="3.30.160.60:FF:001366">
    <property type="entry name" value="Zinc finger protein 2"/>
    <property type="match status" value="1"/>
</dbReference>
<evidence type="ECO:0000313" key="10">
    <source>
        <dbReference type="Proteomes" id="UP000288805"/>
    </source>
</evidence>
<feature type="region of interest" description="Disordered" evidence="7">
    <location>
        <begin position="1"/>
        <end position="40"/>
    </location>
</feature>
<evidence type="ECO:0000256" key="7">
    <source>
        <dbReference type="SAM" id="MobiDB-lite"/>
    </source>
</evidence>
<evidence type="ECO:0000256" key="2">
    <source>
        <dbReference type="ARBA" id="ARBA00022723"/>
    </source>
</evidence>
<sequence>MEPPNYNVESEDESEVSSQVASNVSIQETSSDPSKDSTTTSSCLTNLIKLQPDQGSVSLDLTLCFNPNDTKLKGMGESSSDAVAQAPVATAPKVFSCNYCRRKFFSSQALGGHQNAHKRERTLAKRAMRMGMFADRYTSLSSLPFTVLHSGPLGLKLIPHCTKEWYRWKGLIQRAEQGLSKAITGCQCS</sequence>
<evidence type="ECO:0000256" key="6">
    <source>
        <dbReference type="PROSITE-ProRule" id="PRU00042"/>
    </source>
</evidence>
<dbReference type="PANTHER" id="PTHR47287">
    <property type="entry name" value="C2H2 AND C2HC ZINC FINGERS SUPERFAMILY PROTEIN"/>
    <property type="match status" value="1"/>
</dbReference>
<keyword evidence="3 6" id="KW-0863">Zinc-finger</keyword>
<evidence type="ECO:0000256" key="4">
    <source>
        <dbReference type="ARBA" id="ARBA00022833"/>
    </source>
</evidence>
<dbReference type="PROSITE" id="PS00028">
    <property type="entry name" value="ZINC_FINGER_C2H2_1"/>
    <property type="match status" value="1"/>
</dbReference>
<dbReference type="InterPro" id="IPR036236">
    <property type="entry name" value="Znf_C2H2_sf"/>
</dbReference>
<gene>
    <name evidence="9" type="primary">ZFP7_0</name>
    <name evidence="9" type="ORF">CK203_079322</name>
</gene>
<reference evidence="9 10" key="1">
    <citation type="journal article" date="2018" name="PLoS Genet.">
        <title>Population sequencing reveals clonal diversity and ancestral inbreeding in the grapevine cultivar Chardonnay.</title>
        <authorList>
            <person name="Roach M.J."/>
            <person name="Johnson D.L."/>
            <person name="Bohlmann J."/>
            <person name="van Vuuren H.J."/>
            <person name="Jones S.J."/>
            <person name="Pretorius I.S."/>
            <person name="Schmidt S.A."/>
            <person name="Borneman A.R."/>
        </authorList>
    </citation>
    <scope>NUCLEOTIDE SEQUENCE [LARGE SCALE GENOMIC DNA]</scope>
    <source>
        <strain evidence="10">cv. Chardonnay</strain>
        <tissue evidence="9">Leaf</tissue>
    </source>
</reference>
<evidence type="ECO:0000256" key="1">
    <source>
        <dbReference type="ARBA" id="ARBA00004123"/>
    </source>
</evidence>
<dbReference type="EMBL" id="QGNW01001635">
    <property type="protein sequence ID" value="RVW34631.1"/>
    <property type="molecule type" value="Genomic_DNA"/>
</dbReference>
<feature type="compositionally biased region" description="Low complexity" evidence="7">
    <location>
        <begin position="29"/>
        <end position="40"/>
    </location>
</feature>
<dbReference type="GO" id="GO:0005634">
    <property type="term" value="C:nucleus"/>
    <property type="evidence" value="ECO:0007669"/>
    <property type="project" value="UniProtKB-SubCell"/>
</dbReference>
<evidence type="ECO:0000256" key="3">
    <source>
        <dbReference type="ARBA" id="ARBA00022771"/>
    </source>
</evidence>
<dbReference type="Proteomes" id="UP000288805">
    <property type="component" value="Unassembled WGS sequence"/>
</dbReference>
<protein>
    <submittedName>
        <fullName evidence="9">Zinc finger protein 7</fullName>
    </submittedName>
</protein>
<keyword evidence="4" id="KW-0862">Zinc</keyword>
<dbReference type="Gene3D" id="3.30.160.60">
    <property type="entry name" value="Classic Zinc Finger"/>
    <property type="match status" value="1"/>
</dbReference>
<dbReference type="GO" id="GO:0009788">
    <property type="term" value="P:negative regulation of abscisic acid-activated signaling pathway"/>
    <property type="evidence" value="ECO:0007669"/>
    <property type="project" value="InterPro"/>
</dbReference>
<comment type="subcellular location">
    <subcellularLocation>
        <location evidence="1">Nucleus</location>
    </subcellularLocation>
</comment>
<keyword evidence="5" id="KW-0539">Nucleus</keyword>
<evidence type="ECO:0000259" key="8">
    <source>
        <dbReference type="PROSITE" id="PS50157"/>
    </source>
</evidence>
<evidence type="ECO:0000313" key="9">
    <source>
        <dbReference type="EMBL" id="RVW34631.1"/>
    </source>
</evidence>
<feature type="compositionally biased region" description="Polar residues" evidence="7">
    <location>
        <begin position="19"/>
        <end position="28"/>
    </location>
</feature>
<dbReference type="InterPro" id="IPR013087">
    <property type="entry name" value="Znf_C2H2_type"/>
</dbReference>
<dbReference type="PANTHER" id="PTHR47287:SF18">
    <property type="entry name" value="TRANSCRIPTION FACTOR C2H2 FAMILY"/>
    <property type="match status" value="1"/>
</dbReference>
<dbReference type="InterPro" id="IPR044246">
    <property type="entry name" value="ZFP3-like"/>
</dbReference>
<dbReference type="PROSITE" id="PS50157">
    <property type="entry name" value="ZINC_FINGER_C2H2_2"/>
    <property type="match status" value="1"/>
</dbReference>